<comment type="caution">
    <text evidence="2">The sequence shown here is derived from an EMBL/GenBank/DDBJ whole genome shotgun (WGS) entry which is preliminary data.</text>
</comment>
<dbReference type="EMBL" id="JAGEOK010000012">
    <property type="protein sequence ID" value="MBO2439813.1"/>
    <property type="molecule type" value="Genomic_DNA"/>
</dbReference>
<accession>A0ABS3R0P0</accession>
<sequence length="64" mass="7557">MDADPYRTTEEVARRYRTKPSTVRYWRHAGTGPTGVLFGRRVLYRESELQRWEREREAEQGGAA</sequence>
<reference evidence="2 3" key="1">
    <citation type="submission" date="2021-03" db="EMBL/GenBank/DDBJ databases">
        <authorList>
            <person name="Kanchanasin P."/>
            <person name="Saeng-In P."/>
            <person name="Phongsopitanun W."/>
            <person name="Yuki M."/>
            <person name="Kudo T."/>
            <person name="Ohkuma M."/>
            <person name="Tanasupawat S."/>
        </authorList>
    </citation>
    <scope>NUCLEOTIDE SEQUENCE [LARGE SCALE GENOMIC DNA]</scope>
    <source>
        <strain evidence="2 3">L46</strain>
    </source>
</reference>
<dbReference type="Proteomes" id="UP000666915">
    <property type="component" value="Unassembled WGS sequence"/>
</dbReference>
<evidence type="ECO:0000313" key="2">
    <source>
        <dbReference type="EMBL" id="MBO2439813.1"/>
    </source>
</evidence>
<protein>
    <submittedName>
        <fullName evidence="2">Helix-turn-helix domain-containing protein</fullName>
    </submittedName>
</protein>
<gene>
    <name evidence="2" type="ORF">J4557_20010</name>
</gene>
<name>A0ABS3R0P0_9ACTN</name>
<feature type="domain" description="Helix-turn-helix" evidence="1">
    <location>
        <begin position="8"/>
        <end position="56"/>
    </location>
</feature>
<keyword evidence="3" id="KW-1185">Reference proteome</keyword>
<organism evidence="2 3">
    <name type="scientific">Actinomadura nitritigenes</name>
    <dbReference type="NCBI Taxonomy" id="134602"/>
    <lineage>
        <taxon>Bacteria</taxon>
        <taxon>Bacillati</taxon>
        <taxon>Actinomycetota</taxon>
        <taxon>Actinomycetes</taxon>
        <taxon>Streptosporangiales</taxon>
        <taxon>Thermomonosporaceae</taxon>
        <taxon>Actinomadura</taxon>
    </lineage>
</organism>
<dbReference type="InterPro" id="IPR041657">
    <property type="entry name" value="HTH_17"/>
</dbReference>
<proteinExistence type="predicted"/>
<dbReference type="InterPro" id="IPR009061">
    <property type="entry name" value="DNA-bd_dom_put_sf"/>
</dbReference>
<evidence type="ECO:0000313" key="3">
    <source>
        <dbReference type="Proteomes" id="UP000666915"/>
    </source>
</evidence>
<evidence type="ECO:0000259" key="1">
    <source>
        <dbReference type="Pfam" id="PF12728"/>
    </source>
</evidence>
<dbReference type="Pfam" id="PF12728">
    <property type="entry name" value="HTH_17"/>
    <property type="match status" value="1"/>
</dbReference>
<dbReference type="SUPFAM" id="SSF46955">
    <property type="entry name" value="Putative DNA-binding domain"/>
    <property type="match status" value="1"/>
</dbReference>